<evidence type="ECO:0000256" key="3">
    <source>
        <dbReference type="SAM" id="SignalP"/>
    </source>
</evidence>
<dbReference type="Proteomes" id="UP000601435">
    <property type="component" value="Unassembled WGS sequence"/>
</dbReference>
<evidence type="ECO:0000256" key="2">
    <source>
        <dbReference type="SAM" id="Phobius"/>
    </source>
</evidence>
<feature type="chain" id="PRO_5032991043" evidence="3">
    <location>
        <begin position="26"/>
        <end position="221"/>
    </location>
</feature>
<name>A0A813CNK6_9DINO</name>
<gene>
    <name evidence="4" type="ORF">SNEC2469_LOCUS35507</name>
</gene>
<comment type="caution">
    <text evidence="4">The sequence shown here is derived from an EMBL/GenBank/DDBJ whole genome shotgun (WGS) entry which is preliminary data.</text>
</comment>
<accession>A0A813CNK6</accession>
<sequence length="221" mass="24665">MLPHVPSVWSLTCFALRWLWGKVRLSKDLPEWPGFWAEPPNRILPAMSEVTLEESQVRQKYWVAVLLLGPPVMCILCQAVRMIAFAVRLMVAKAISTMSSQASPEYVQMSTQDPDTEDKDDHEKSDRHSQREANTPKEDVADGCMSSEFCAAIRLWVALALYHSGCASLVLVALRNDWLSLRSGLAWEPGPRSDLTFSTFGCLLGSSSCILDSYTLNLRGS</sequence>
<reference evidence="4" key="1">
    <citation type="submission" date="2021-02" db="EMBL/GenBank/DDBJ databases">
        <authorList>
            <person name="Dougan E. K."/>
            <person name="Rhodes N."/>
            <person name="Thang M."/>
            <person name="Chan C."/>
        </authorList>
    </citation>
    <scope>NUCLEOTIDE SEQUENCE</scope>
</reference>
<feature type="region of interest" description="Disordered" evidence="1">
    <location>
        <begin position="103"/>
        <end position="140"/>
    </location>
</feature>
<evidence type="ECO:0000313" key="5">
    <source>
        <dbReference type="Proteomes" id="UP000601435"/>
    </source>
</evidence>
<feature type="compositionally biased region" description="Polar residues" evidence="1">
    <location>
        <begin position="103"/>
        <end position="113"/>
    </location>
</feature>
<evidence type="ECO:0000256" key="1">
    <source>
        <dbReference type="SAM" id="MobiDB-lite"/>
    </source>
</evidence>
<dbReference type="AlphaFoldDB" id="A0A813CNK6"/>
<keyword evidence="3" id="KW-0732">Signal</keyword>
<keyword evidence="5" id="KW-1185">Reference proteome</keyword>
<feature type="transmembrane region" description="Helical" evidence="2">
    <location>
        <begin position="61"/>
        <end position="91"/>
    </location>
</feature>
<feature type="compositionally biased region" description="Basic and acidic residues" evidence="1">
    <location>
        <begin position="119"/>
        <end position="140"/>
    </location>
</feature>
<feature type="signal peptide" evidence="3">
    <location>
        <begin position="1"/>
        <end position="25"/>
    </location>
</feature>
<dbReference type="EMBL" id="CAJNJA010103140">
    <property type="protein sequence ID" value="CAE7945128.1"/>
    <property type="molecule type" value="Genomic_DNA"/>
</dbReference>
<evidence type="ECO:0000313" key="4">
    <source>
        <dbReference type="EMBL" id="CAE7945128.1"/>
    </source>
</evidence>
<keyword evidence="2" id="KW-1133">Transmembrane helix</keyword>
<protein>
    <submittedName>
        <fullName evidence="4">Uncharacterized protein</fullName>
    </submittedName>
</protein>
<proteinExistence type="predicted"/>
<keyword evidence="2" id="KW-0472">Membrane</keyword>
<feature type="transmembrane region" description="Helical" evidence="2">
    <location>
        <begin position="155"/>
        <end position="175"/>
    </location>
</feature>
<keyword evidence="2" id="KW-0812">Transmembrane</keyword>
<organism evidence="4 5">
    <name type="scientific">Symbiodinium necroappetens</name>
    <dbReference type="NCBI Taxonomy" id="1628268"/>
    <lineage>
        <taxon>Eukaryota</taxon>
        <taxon>Sar</taxon>
        <taxon>Alveolata</taxon>
        <taxon>Dinophyceae</taxon>
        <taxon>Suessiales</taxon>
        <taxon>Symbiodiniaceae</taxon>
        <taxon>Symbiodinium</taxon>
    </lineage>
</organism>